<evidence type="ECO:0000256" key="1">
    <source>
        <dbReference type="ARBA" id="ARBA00004141"/>
    </source>
</evidence>
<feature type="region of interest" description="Disordered" evidence="6">
    <location>
        <begin position="339"/>
        <end position="360"/>
    </location>
</feature>
<dbReference type="PANTHER" id="PTHR12680">
    <property type="entry name" value="PUTATIVE HOMEODOMAIN TRANSCRIPTION FACTOR PHTF"/>
    <property type="match status" value="1"/>
</dbReference>
<feature type="transmembrane region" description="Helical" evidence="7">
    <location>
        <begin position="497"/>
        <end position="520"/>
    </location>
</feature>
<evidence type="ECO:0000256" key="4">
    <source>
        <dbReference type="ARBA" id="ARBA00023136"/>
    </source>
</evidence>
<feature type="compositionally biased region" description="Polar residues" evidence="6">
    <location>
        <begin position="339"/>
        <end position="353"/>
    </location>
</feature>
<evidence type="ECO:0000259" key="8">
    <source>
        <dbReference type="Pfam" id="PF12129"/>
    </source>
</evidence>
<feature type="region of interest" description="Disordered" evidence="6">
    <location>
        <begin position="279"/>
        <end position="309"/>
    </location>
</feature>
<dbReference type="EMBL" id="OV121134">
    <property type="protein sequence ID" value="CAH0553513.1"/>
    <property type="molecule type" value="Genomic_DNA"/>
</dbReference>
<proteinExistence type="predicted"/>
<dbReference type="AlphaFoldDB" id="A0A9P0FGD8"/>
<dbReference type="OrthoDB" id="10066656at2759"/>
<keyword evidence="5" id="KW-0325">Glycoprotein</keyword>
<evidence type="ECO:0000256" key="7">
    <source>
        <dbReference type="SAM" id="Phobius"/>
    </source>
</evidence>
<sequence>MGIDHIFNRYQKTIAAYDKQAWETQIEQKEQLIFGLNHIHTRSTKPNNDLIDLDLVRGSSFTKAKPQHGFLTIAKLATLRFMLLPIYGRWWIQETSINFFLLLLVLYLTQWISFIVFSLYNYYTDAQNISCMELFVPFMMMWILILIHSQIVATNYNIDPNVNKPWQYLQKRTLFRRHKQRNRPQLKLNVKLPHDDDGFESLTGNGSRTSEEETTPKLKKVLKVHDTITQKVHKMPSKLLKVEEMVKNGSKTSLDSQARVKKVTIDECNTHCIVENMKDVGGKDFGTDDDESDSKEPIQGQSGSKPIPLINVSNILDTEDDAVSSPEIRPKFMQFPANEWNSVTTNSDSSGVTDSEDTDDMHSAMEELEPSGILNTPSVKVSCIVWERGEIKKADLSMLDISSTIIGRVDAMPEGMDYFYVGMVIAATLALLPIICLLCNCNNNDLTNMHHPVSDIIKNISSHMISNNAFENYIQGGIETLDNMLMVLFGISAHERIIFFIVLFQRWILASMIFFLLSVAERTFNQRLHYAKMFSQLTSSRMAKKSDLPHFRLNKVRNIKTWLSVRSYLKKRGPQRSVDVIVSTSFVVCLLLLTFLCFELLKETINLSQYYMEALIWCLGLGIFLLRFMTLGTKINKKYRNLSVLITEQINLHLKIEQKPHKKEELNVANNVLKLAIDLLKELDSPFKISGLSANPILYNVTKLIILSALSGVLSEMLGFKLKLHKIKLK</sequence>
<evidence type="ECO:0000313" key="9">
    <source>
        <dbReference type="EMBL" id="CAH0553513.1"/>
    </source>
</evidence>
<evidence type="ECO:0000256" key="3">
    <source>
        <dbReference type="ARBA" id="ARBA00022989"/>
    </source>
</evidence>
<protein>
    <recommendedName>
        <fullName evidence="8">PHTF1/2 N-terminal domain-containing protein</fullName>
    </recommendedName>
</protein>
<dbReference type="InterPro" id="IPR039775">
    <property type="entry name" value="PHTF1/2"/>
</dbReference>
<keyword evidence="10" id="KW-1185">Reference proteome</keyword>
<dbReference type="GO" id="GO:0016020">
    <property type="term" value="C:membrane"/>
    <property type="evidence" value="ECO:0007669"/>
    <property type="project" value="UniProtKB-SubCell"/>
</dbReference>
<feature type="transmembrane region" description="Helical" evidence="7">
    <location>
        <begin position="134"/>
        <end position="153"/>
    </location>
</feature>
<evidence type="ECO:0000256" key="6">
    <source>
        <dbReference type="SAM" id="MobiDB-lite"/>
    </source>
</evidence>
<evidence type="ECO:0000256" key="2">
    <source>
        <dbReference type="ARBA" id="ARBA00022692"/>
    </source>
</evidence>
<reference evidence="9" key="1">
    <citation type="submission" date="2021-12" db="EMBL/GenBank/DDBJ databases">
        <authorList>
            <person name="King R."/>
        </authorList>
    </citation>
    <scope>NUCLEOTIDE SEQUENCE</scope>
</reference>
<evidence type="ECO:0000313" key="10">
    <source>
        <dbReference type="Proteomes" id="UP001154078"/>
    </source>
</evidence>
<feature type="transmembrane region" description="Helical" evidence="7">
    <location>
        <begin position="418"/>
        <end position="439"/>
    </location>
</feature>
<keyword evidence="2 7" id="KW-0812">Transmembrane</keyword>
<feature type="transmembrane region" description="Helical" evidence="7">
    <location>
        <begin position="99"/>
        <end position="122"/>
    </location>
</feature>
<organism evidence="9 10">
    <name type="scientific">Brassicogethes aeneus</name>
    <name type="common">Rape pollen beetle</name>
    <name type="synonym">Meligethes aeneus</name>
    <dbReference type="NCBI Taxonomy" id="1431903"/>
    <lineage>
        <taxon>Eukaryota</taxon>
        <taxon>Metazoa</taxon>
        <taxon>Ecdysozoa</taxon>
        <taxon>Arthropoda</taxon>
        <taxon>Hexapoda</taxon>
        <taxon>Insecta</taxon>
        <taxon>Pterygota</taxon>
        <taxon>Neoptera</taxon>
        <taxon>Endopterygota</taxon>
        <taxon>Coleoptera</taxon>
        <taxon>Polyphaga</taxon>
        <taxon>Cucujiformia</taxon>
        <taxon>Nitidulidae</taxon>
        <taxon>Meligethinae</taxon>
        <taxon>Brassicogethes</taxon>
    </lineage>
</organism>
<comment type="subcellular location">
    <subcellularLocation>
        <location evidence="1">Membrane</location>
        <topology evidence="1">Multi-pass membrane protein</topology>
    </subcellularLocation>
</comment>
<feature type="domain" description="PHTF1/2 N-terminal" evidence="8">
    <location>
        <begin position="1"/>
        <end position="155"/>
    </location>
</feature>
<evidence type="ECO:0000256" key="5">
    <source>
        <dbReference type="ARBA" id="ARBA00023180"/>
    </source>
</evidence>
<dbReference type="GO" id="GO:0005783">
    <property type="term" value="C:endoplasmic reticulum"/>
    <property type="evidence" value="ECO:0007669"/>
    <property type="project" value="InterPro"/>
</dbReference>
<gene>
    <name evidence="9" type="ORF">MELIAE_LOCUS5485</name>
</gene>
<keyword evidence="3 7" id="KW-1133">Transmembrane helix</keyword>
<dbReference type="InterPro" id="IPR021980">
    <property type="entry name" value="PHTF1/2_N"/>
</dbReference>
<dbReference type="PANTHER" id="PTHR12680:SF6">
    <property type="entry name" value="PROTEIN PHTF"/>
    <property type="match status" value="1"/>
</dbReference>
<dbReference type="Pfam" id="PF12129">
    <property type="entry name" value="PHTF1-2_N"/>
    <property type="match status" value="1"/>
</dbReference>
<keyword evidence="4 7" id="KW-0472">Membrane</keyword>
<dbReference type="Proteomes" id="UP001154078">
    <property type="component" value="Chromosome 3"/>
</dbReference>
<feature type="transmembrane region" description="Helical" evidence="7">
    <location>
        <begin position="580"/>
        <end position="598"/>
    </location>
</feature>
<accession>A0A9P0FGD8</accession>
<name>A0A9P0FGD8_BRAAE</name>
<feature type="region of interest" description="Disordered" evidence="6">
    <location>
        <begin position="191"/>
        <end position="216"/>
    </location>
</feature>
<feature type="transmembrane region" description="Helical" evidence="7">
    <location>
        <begin position="610"/>
        <end position="629"/>
    </location>
</feature>